<feature type="domain" description="Endonuclease GajA/Old nuclease/RecF-like AAA" evidence="1">
    <location>
        <begin position="182"/>
        <end position="287"/>
    </location>
</feature>
<organism evidence="2 3">
    <name type="scientific">Sphingobacterium puteale</name>
    <dbReference type="NCBI Taxonomy" id="2420510"/>
    <lineage>
        <taxon>Bacteria</taxon>
        <taxon>Pseudomonadati</taxon>
        <taxon>Bacteroidota</taxon>
        <taxon>Sphingobacteriia</taxon>
        <taxon>Sphingobacteriales</taxon>
        <taxon>Sphingobacteriaceae</taxon>
        <taxon>Sphingobacterium</taxon>
    </lineage>
</organism>
<dbReference type="EMBL" id="RBWS01000014">
    <property type="protein sequence ID" value="RKO70084.1"/>
    <property type="molecule type" value="Genomic_DNA"/>
</dbReference>
<dbReference type="Proteomes" id="UP000282423">
    <property type="component" value="Unassembled WGS sequence"/>
</dbReference>
<dbReference type="InterPro" id="IPR027417">
    <property type="entry name" value="P-loop_NTPase"/>
</dbReference>
<sequence length="372" mass="42269">MYYICGNVLVEPSGIVENIGCEEIKTEKLWSMERLIVKSFGPLSNIDIEIKDINIYIGSNPSGKSTVAKLLSILKSGIFFNTNNRLDTFKKSLSNHNIDFAINEDTLIQYENGNHFYTIKNQQFASNILNEKDIKSVNPIYIPADRVFFATFSQSIFSLISSDIALPKWLIEFGAKFESARSHIKELSIDFLETKYQWKDGTDYIQVSDQTTIKLSQASSGIRSIVPLLLVVQHNTNSKKKDDDLFVIEEPELNLYPSSQKDLIEFIIERIKQSEDKLIVTTHSPYLLTSIDNLVQAGNVVREKPELKNDVENIVPSPLWLDFENVACYYFSNGKSTSTLDNELKSIGPSNIDDISEELSETFENLLTLRYS</sequence>
<accession>A0A420VUT9</accession>
<name>A0A420VUT9_9SPHI</name>
<dbReference type="Gene3D" id="3.40.50.300">
    <property type="entry name" value="P-loop containing nucleotide triphosphate hydrolases"/>
    <property type="match status" value="1"/>
</dbReference>
<evidence type="ECO:0000259" key="1">
    <source>
        <dbReference type="Pfam" id="PF13175"/>
    </source>
</evidence>
<dbReference type="AlphaFoldDB" id="A0A420VUT9"/>
<dbReference type="Pfam" id="PF13175">
    <property type="entry name" value="AAA_15"/>
    <property type="match status" value="1"/>
</dbReference>
<gene>
    <name evidence="2" type="ORF">D7322_18040</name>
</gene>
<evidence type="ECO:0000313" key="3">
    <source>
        <dbReference type="Proteomes" id="UP000282423"/>
    </source>
</evidence>
<comment type="caution">
    <text evidence="2">The sequence shown here is derived from an EMBL/GenBank/DDBJ whole genome shotgun (WGS) entry which is preliminary data.</text>
</comment>
<dbReference type="InterPro" id="IPR041685">
    <property type="entry name" value="AAA_GajA/Old/RecF-like"/>
</dbReference>
<reference evidence="2 3" key="1">
    <citation type="submission" date="2018-10" db="EMBL/GenBank/DDBJ databases">
        <title>Sphingobacterium sp. M05W1-28.</title>
        <authorList>
            <person name="Cai H."/>
        </authorList>
    </citation>
    <scope>NUCLEOTIDE SEQUENCE [LARGE SCALE GENOMIC DNA]</scope>
    <source>
        <strain evidence="2 3">M05W1-28</strain>
    </source>
</reference>
<dbReference type="OrthoDB" id="1098190at2"/>
<dbReference type="PANTHER" id="PTHR43581">
    <property type="entry name" value="ATP/GTP PHOSPHATASE"/>
    <property type="match status" value="1"/>
</dbReference>
<dbReference type="InterPro" id="IPR051396">
    <property type="entry name" value="Bact_Antivir_Def_Nuclease"/>
</dbReference>
<keyword evidence="3" id="KW-1185">Reference proteome</keyword>
<protein>
    <recommendedName>
        <fullName evidence="1">Endonuclease GajA/Old nuclease/RecF-like AAA domain-containing protein</fullName>
    </recommendedName>
</protein>
<dbReference type="PANTHER" id="PTHR43581:SF2">
    <property type="entry name" value="EXCINUCLEASE ATPASE SUBUNIT"/>
    <property type="match status" value="1"/>
</dbReference>
<evidence type="ECO:0000313" key="2">
    <source>
        <dbReference type="EMBL" id="RKO70084.1"/>
    </source>
</evidence>
<dbReference type="SUPFAM" id="SSF52540">
    <property type="entry name" value="P-loop containing nucleoside triphosphate hydrolases"/>
    <property type="match status" value="1"/>
</dbReference>
<proteinExistence type="predicted"/>